<protein>
    <submittedName>
        <fullName evidence="2">Type II toxin-antitoxin system antitoxin SocA domain-containing protein</fullName>
    </submittedName>
</protein>
<evidence type="ECO:0000313" key="2">
    <source>
        <dbReference type="EMBL" id="MER2250664.1"/>
    </source>
</evidence>
<accession>A0ABV1QMT8</accession>
<feature type="domain" description="Antitoxin SocA-like Panacea" evidence="1">
    <location>
        <begin position="33"/>
        <end position="141"/>
    </location>
</feature>
<organism evidence="2 3">
    <name type="scientific">Methylorubrum podarium</name>
    <dbReference type="NCBI Taxonomy" id="200476"/>
    <lineage>
        <taxon>Bacteria</taxon>
        <taxon>Pseudomonadati</taxon>
        <taxon>Pseudomonadota</taxon>
        <taxon>Alphaproteobacteria</taxon>
        <taxon>Hyphomicrobiales</taxon>
        <taxon>Methylobacteriaceae</taxon>
        <taxon>Methylorubrum</taxon>
    </lineage>
</organism>
<dbReference type="EMBL" id="JBELQE010000069">
    <property type="protein sequence ID" value="MER2250664.1"/>
    <property type="molecule type" value="Genomic_DNA"/>
</dbReference>
<dbReference type="Pfam" id="PF13274">
    <property type="entry name" value="SocA_Panacea"/>
    <property type="match status" value="1"/>
</dbReference>
<sequence length="174" mass="19814">MSAPTTAASVANTFLQLQDSDPGAFPRIDPLKLQKLLFYAQAWWLAYNHSELFDEEIYAWPWGPVVPSIYSQFRDFGAQPITNRRATVLNRTGEGMLDFEVEFPTPPPTNVQDFLRRLWDSHKHLSGIQLSNATHAPGEPWTVVKERYGDLANKPLIPTDLMRDIFRSKLASAR</sequence>
<dbReference type="InterPro" id="IPR025272">
    <property type="entry name" value="SocA_Panacea"/>
</dbReference>
<gene>
    <name evidence="2" type="ORF">ABS772_12145</name>
</gene>
<dbReference type="RefSeq" id="WP_350394849.1">
    <property type="nucleotide sequence ID" value="NZ_JBELQE010000069.1"/>
</dbReference>
<keyword evidence="3" id="KW-1185">Reference proteome</keyword>
<proteinExistence type="predicted"/>
<dbReference type="Proteomes" id="UP001480955">
    <property type="component" value="Unassembled WGS sequence"/>
</dbReference>
<reference evidence="2 3" key="1">
    <citation type="submission" date="2024-06" db="EMBL/GenBank/DDBJ databases">
        <authorList>
            <person name="Campbell A.G."/>
        </authorList>
    </citation>
    <scope>NUCLEOTIDE SEQUENCE [LARGE SCALE GENOMIC DNA]</scope>
    <source>
        <strain evidence="2 3">EM12</strain>
    </source>
</reference>
<comment type="caution">
    <text evidence="2">The sequence shown here is derived from an EMBL/GenBank/DDBJ whole genome shotgun (WGS) entry which is preliminary data.</text>
</comment>
<name>A0ABV1QMT8_9HYPH</name>
<evidence type="ECO:0000313" key="3">
    <source>
        <dbReference type="Proteomes" id="UP001480955"/>
    </source>
</evidence>
<evidence type="ECO:0000259" key="1">
    <source>
        <dbReference type="Pfam" id="PF13274"/>
    </source>
</evidence>